<proteinExistence type="predicted"/>
<dbReference type="Pfam" id="PF01485">
    <property type="entry name" value="IBR"/>
    <property type="match status" value="1"/>
</dbReference>
<evidence type="ECO:0000256" key="3">
    <source>
        <dbReference type="ARBA" id="ARBA00022737"/>
    </source>
</evidence>
<accession>A0AAQ4DUX8</accession>
<evidence type="ECO:0000256" key="8">
    <source>
        <dbReference type="SAM" id="MobiDB-lite"/>
    </source>
</evidence>
<keyword evidence="7" id="KW-0175">Coiled coil</keyword>
<keyword evidence="2" id="KW-0479">Metal-binding</keyword>
<dbReference type="Gene3D" id="3.40.50.1010">
    <property type="entry name" value="5'-nuclease"/>
    <property type="match status" value="1"/>
</dbReference>
<feature type="compositionally biased region" description="Low complexity" evidence="8">
    <location>
        <begin position="362"/>
        <end position="374"/>
    </location>
</feature>
<feature type="region of interest" description="Disordered" evidence="8">
    <location>
        <begin position="117"/>
        <end position="151"/>
    </location>
</feature>
<feature type="compositionally biased region" description="Basic and acidic residues" evidence="8">
    <location>
        <begin position="130"/>
        <end position="142"/>
    </location>
</feature>
<feature type="coiled-coil region" evidence="7">
    <location>
        <begin position="532"/>
        <end position="594"/>
    </location>
</feature>
<dbReference type="GO" id="GO:0004540">
    <property type="term" value="F:RNA nuclease activity"/>
    <property type="evidence" value="ECO:0007669"/>
    <property type="project" value="InterPro"/>
</dbReference>
<feature type="compositionally biased region" description="Basic and acidic residues" evidence="8">
    <location>
        <begin position="44"/>
        <end position="60"/>
    </location>
</feature>
<feature type="region of interest" description="Disordered" evidence="8">
    <location>
        <begin position="1"/>
        <end position="77"/>
    </location>
</feature>
<dbReference type="PANTHER" id="PTHR18934:SF85">
    <property type="entry name" value="ATP-DEPENDENT RNA HELICASE DHX8"/>
    <property type="match status" value="1"/>
</dbReference>
<dbReference type="Pfam" id="PF01936">
    <property type="entry name" value="NYN"/>
    <property type="match status" value="1"/>
</dbReference>
<feature type="region of interest" description="Disordered" evidence="8">
    <location>
        <begin position="361"/>
        <end position="431"/>
    </location>
</feature>
<evidence type="ECO:0000256" key="1">
    <source>
        <dbReference type="ARBA" id="ARBA00022679"/>
    </source>
</evidence>
<dbReference type="GO" id="GO:0003724">
    <property type="term" value="F:RNA helicase activity"/>
    <property type="evidence" value="ECO:0007669"/>
    <property type="project" value="TreeGrafter"/>
</dbReference>
<gene>
    <name evidence="10" type="ORF">V5799_006954</name>
</gene>
<keyword evidence="5" id="KW-0833">Ubl conjugation pathway</keyword>
<evidence type="ECO:0000256" key="6">
    <source>
        <dbReference type="ARBA" id="ARBA00022833"/>
    </source>
</evidence>
<organism evidence="10 11">
    <name type="scientific">Amblyomma americanum</name>
    <name type="common">Lone star tick</name>
    <dbReference type="NCBI Taxonomy" id="6943"/>
    <lineage>
        <taxon>Eukaryota</taxon>
        <taxon>Metazoa</taxon>
        <taxon>Ecdysozoa</taxon>
        <taxon>Arthropoda</taxon>
        <taxon>Chelicerata</taxon>
        <taxon>Arachnida</taxon>
        <taxon>Acari</taxon>
        <taxon>Parasitiformes</taxon>
        <taxon>Ixodida</taxon>
        <taxon>Ixodoidea</taxon>
        <taxon>Ixodidae</taxon>
        <taxon>Amblyomminae</taxon>
        <taxon>Amblyomma</taxon>
    </lineage>
</organism>
<keyword evidence="6" id="KW-0862">Zinc</keyword>
<keyword evidence="11" id="KW-1185">Reference proteome</keyword>
<evidence type="ECO:0000256" key="4">
    <source>
        <dbReference type="ARBA" id="ARBA00022771"/>
    </source>
</evidence>
<dbReference type="GO" id="GO:0008270">
    <property type="term" value="F:zinc ion binding"/>
    <property type="evidence" value="ECO:0007669"/>
    <property type="project" value="UniProtKB-KW"/>
</dbReference>
<evidence type="ECO:0000313" key="11">
    <source>
        <dbReference type="Proteomes" id="UP001321473"/>
    </source>
</evidence>
<dbReference type="InterPro" id="IPR002867">
    <property type="entry name" value="IBR_dom"/>
</dbReference>
<dbReference type="PANTHER" id="PTHR18934">
    <property type="entry name" value="ATP-DEPENDENT RNA HELICASE"/>
    <property type="match status" value="1"/>
</dbReference>
<dbReference type="GO" id="GO:0071013">
    <property type="term" value="C:catalytic step 2 spliceosome"/>
    <property type="evidence" value="ECO:0007669"/>
    <property type="project" value="TreeGrafter"/>
</dbReference>
<dbReference type="EMBL" id="JARKHS020026515">
    <property type="protein sequence ID" value="KAK8766268.1"/>
    <property type="molecule type" value="Genomic_DNA"/>
</dbReference>
<dbReference type="CDD" id="cd20335">
    <property type="entry name" value="BRcat_RBR"/>
    <property type="match status" value="1"/>
</dbReference>
<dbReference type="InterPro" id="IPR021139">
    <property type="entry name" value="NYN"/>
</dbReference>
<reference evidence="10 11" key="1">
    <citation type="journal article" date="2023" name="Arcadia Sci">
        <title>De novo assembly of a long-read Amblyomma americanum tick genome.</title>
        <authorList>
            <person name="Chou S."/>
            <person name="Poskanzer K.E."/>
            <person name="Rollins M."/>
            <person name="Thuy-Boun P.S."/>
        </authorList>
    </citation>
    <scope>NUCLEOTIDE SEQUENCE [LARGE SCALE GENOMIC DNA]</scope>
    <source>
        <strain evidence="10">F_SG_1</strain>
        <tissue evidence="10">Salivary glands</tissue>
    </source>
</reference>
<keyword evidence="4" id="KW-0863">Zinc-finger</keyword>
<dbReference type="InterPro" id="IPR044066">
    <property type="entry name" value="TRIAD_supradom"/>
</dbReference>
<dbReference type="PROSITE" id="PS51873">
    <property type="entry name" value="TRIAD"/>
    <property type="match status" value="1"/>
</dbReference>
<evidence type="ECO:0000256" key="5">
    <source>
        <dbReference type="ARBA" id="ARBA00022786"/>
    </source>
</evidence>
<dbReference type="GO" id="GO:0016740">
    <property type="term" value="F:transferase activity"/>
    <property type="evidence" value="ECO:0007669"/>
    <property type="project" value="UniProtKB-KW"/>
</dbReference>
<dbReference type="InterPro" id="IPR027417">
    <property type="entry name" value="P-loop_NTPase"/>
</dbReference>
<dbReference type="GO" id="GO:0003723">
    <property type="term" value="F:RNA binding"/>
    <property type="evidence" value="ECO:0007669"/>
    <property type="project" value="TreeGrafter"/>
</dbReference>
<dbReference type="GO" id="GO:0000390">
    <property type="term" value="P:spliceosomal complex disassembly"/>
    <property type="evidence" value="ECO:0007669"/>
    <property type="project" value="TreeGrafter"/>
</dbReference>
<keyword evidence="3" id="KW-0677">Repeat</keyword>
<dbReference type="Proteomes" id="UP001321473">
    <property type="component" value="Unassembled WGS sequence"/>
</dbReference>
<evidence type="ECO:0000259" key="9">
    <source>
        <dbReference type="PROSITE" id="PS51873"/>
    </source>
</evidence>
<sequence length="2002" mass="221179">MREPRYYPPPKQFGTGRGGPYMDHYNDYHAPPPGPGGYQNQQYEPHDPHRAGYAHKDPRSFPRGRPPTKTSEQRHPADTQAYWHSVAHNEDRALSAGESLLSFKRAVRCMTTGHARSMMSESGAYSASDARSRHGADERSRGTDGYSYLNGEELDHCEDDRRSISSSRFAEDFRDITNPVRSASRSTTGTTFKRTVGAAAASSASSTSMISVFWDIENCAVPSGVPAYDIVRKVRQKFYAGHREADFIVACDISRMNSTVVAELNEALVTVIHVPGDQKNAADEKLRTVLRRFSDAHKLTNSRIVLISGDVDFAAEIHQIRYRDLIHVVLIHNDQAKRALRDAANESISYTDFVAELKETGTKATKTPAARARPVTNKQHQSSPEKEGARGDKTMPEQAKKPSSRVVSSVDGDEAKTESTPPPNISGGAVSSAQTGFRVKVGLLVPKEAMNKEFWIRYLSNLNISQDFELEVGTFAIGVVCLIYRSIKKAKEAVAALSNPLVDEDDTPVCLGILSKEDVGESEERTEAPNLATKIKAAVSEHKKRLAEVRKKMRGVQSEEHAGAKQKKALRKLAAIYEAQLEEFMNTVTDLSRQQLEGDWAAIETARLRRASLVYSVKSRILGNVDQKKVTFVVTSAGSRSAVEIASYLQDLGKRVLSVQPSDLAAEQCAKYAGSVSGVGPVQCWLLPKKQVKPESEVVFTSARHFFHEFVRRETALSDFQAIVVDGLQEDNAYQRVVLAVLRRHFVSRVGVVLCSNKSEDVCIPIQEAFGLEAQDIVQCIVKFPVEVVWKGKPTNRVDACVSAALEFCLKAKDSGGDVLVFLPSLADAFRADALLGHRLNGKDMEVEVSHEVLFGCMGSTFGNGQPLDGCWRVIFAAECPDVIVGMMHVRCVIDSGLMLRTVYRSGSMVMRLAYVSEAEAEERRALAGILDCGTCYRLYSRDACICSPPVDVSESRFLEDIVLRLSSRQTSSVASYLGNVPKTLVRDVKRALQEIGTLDHDGRLTDLGEKLCQTSLEPRLGKLVVGSVGRAPSLDAILLSILAFEDLLVAYGQLKKDGTERSIPASDADSVFSRVIELYKNWVIVPKKMKSTWCELNGVNEAFINRLHSAAQAIQAEFDAFKGRNLCADSIKQENDAKITLGQLLAESFPQGLLQASQKGYKHNTLGDNLHVSPLSLFNSQAEQANDVVCSLYAQVHSEKKLQLLNFSALPDSASKCEPRTSETCVKDMAPKLQKRFGPVGKLIWSHQFSAPRALQSIEEKLRFAADGAKCSLALDSTNQCVLIKGHEKYCLEARQHLEGIVADQVTKLSKKDREAFLTPHDSPYSNYPVSAVLGAGGRVDELLSPSAFRTLIIREIKIPLPEFRRRVNALGDVVQYWLINKDNAFQITYRTAKEADAAYRALFEQRDDLRVFVQGRAHEYRKEQRQRKPAFHAQLSLPRRLCVGIGFAQLADQASFDRIATLLPLRAKLDGSSVVFQRDKKVAGQLYIQGLPPTASQSSVEKLIRTSLSVEPATVCLVHERPRITTQARLEALEDAIRKIFDEALDSGTRTLVLRAPKDVDYTEKGWMSFKDAVAAQSACTLLRGAPIALYSGPEGNGPPLPLTIHVILEETLYFPLQFFQAIQGRLEEELRRQEGLRPEDNIKCDATPCGKAVCVKLKANNLNDFQKTMQLFNSLLLGPQVPHVDAFLRPERVMQVIKATAPGGCIYVYSKPGEKRLVGDAELVSAASKALKKQAKEWETRKRETLQLVGDGVSTLRSFVAAFGDDPWYLAKECKLDAAKFDRRFEVVEIVGTDSAVAQAEDLVRQLPSRRVQAEPAQSPADDRCPVCLEPARPPSKQEAPVPGHRLELCGHWHCEMCLLLALKRATLPLSCFEKDCASPWAIADIVHAANNDQALLSDLARRSFECSSAADTDGRWCPCPTPECHFALDSKADVEDQGVRVLGDVHICPGCTNAVCFRCRSLYHYGMSCAAFRASMALEGTSDKVLKRVLLKLEECDS</sequence>
<dbReference type="Gene3D" id="3.40.50.300">
    <property type="entry name" value="P-loop containing nucleotide triphosphate hydrolases"/>
    <property type="match status" value="2"/>
</dbReference>
<evidence type="ECO:0000256" key="7">
    <source>
        <dbReference type="SAM" id="Coils"/>
    </source>
</evidence>
<name>A0AAQ4DUX8_AMBAM</name>
<dbReference type="Gene3D" id="1.20.120.1080">
    <property type="match status" value="1"/>
</dbReference>
<comment type="caution">
    <text evidence="10">The sequence shown here is derived from an EMBL/GenBank/DDBJ whole genome shotgun (WGS) entry which is preliminary data.</text>
</comment>
<keyword evidence="1" id="KW-0808">Transferase</keyword>
<evidence type="ECO:0000313" key="10">
    <source>
        <dbReference type="EMBL" id="KAK8766268.1"/>
    </source>
</evidence>
<protein>
    <recommendedName>
        <fullName evidence="9">RING-type domain-containing protein</fullName>
    </recommendedName>
</protein>
<feature type="compositionally biased region" description="Basic and acidic residues" evidence="8">
    <location>
        <begin position="383"/>
        <end position="400"/>
    </location>
</feature>
<evidence type="ECO:0000256" key="2">
    <source>
        <dbReference type="ARBA" id="ARBA00022723"/>
    </source>
</evidence>
<dbReference type="CDD" id="cd10910">
    <property type="entry name" value="PIN_limkain_b1_N_like"/>
    <property type="match status" value="1"/>
</dbReference>
<feature type="compositionally biased region" description="Pro residues" evidence="8">
    <location>
        <begin position="1"/>
        <end position="11"/>
    </location>
</feature>
<feature type="domain" description="RING-type" evidence="9">
    <location>
        <begin position="1824"/>
        <end position="2002"/>
    </location>
</feature>